<dbReference type="RefSeq" id="WP_135996059.1">
    <property type="nucleotide sequence ID" value="NZ_CP071057.1"/>
</dbReference>
<dbReference type="SUPFAM" id="SSF56954">
    <property type="entry name" value="Outer membrane efflux proteins (OEP)"/>
    <property type="match status" value="1"/>
</dbReference>
<dbReference type="EMBL" id="SRXW01000003">
    <property type="protein sequence ID" value="TGY88214.1"/>
    <property type="molecule type" value="Genomic_DNA"/>
</dbReference>
<sequence length="413" mass="44474">MTVTNRTLARGKPIAARCFAAFALVLAAPLGAGAQVLTADEVVRLALGNASNATLAEAPVEAAEGRLVSTQTWRNPVLSVEREGVEGLGGDGSETLVTLEREFDISGRRALQVRGARADLHAARGRRAIQRAETRTDALAAFYALLAAQQEQAALEEFGAQLTALGEATRQRVQAGDASRLELERVRQETLLLPTLAAEARLEVESAADRLFIATGANVSGYERIAGQLLPAIDPQSAASPVSARLASLEAEADAAEARERAASRLVPDVTVGVGLRQIEGPMEEIGVLVSASVPLPIFDRHQGEQRERAADTRLAEARLRLEQRRFEAQTGMLARRMVALHRTALEYEEAALASARELRRIALVSYQGGETSALEAIDAIRTAYEAELRLISLKHRTRETELALEELIAETD</sequence>
<dbReference type="Proteomes" id="UP000308054">
    <property type="component" value="Unassembled WGS sequence"/>
</dbReference>
<comment type="caution">
    <text evidence="2">The sequence shown here is derived from an EMBL/GenBank/DDBJ whole genome shotgun (WGS) entry which is preliminary data.</text>
</comment>
<gene>
    <name evidence="2" type="ORF">E5163_10300</name>
</gene>
<keyword evidence="3" id="KW-1185">Reference proteome</keyword>
<reference evidence="2 3" key="1">
    <citation type="journal article" date="2017" name="Int. J. Syst. Evol. Microbiol.">
        <title>Marinicauda algicola sp. nov., isolated from a marine red alga Rhodosorus marinus.</title>
        <authorList>
            <person name="Jeong S.E."/>
            <person name="Jeon S.H."/>
            <person name="Chun B.H."/>
            <person name="Kim D.W."/>
            <person name="Jeon C.O."/>
        </authorList>
    </citation>
    <scope>NUCLEOTIDE SEQUENCE [LARGE SCALE GENOMIC DNA]</scope>
    <source>
        <strain evidence="2 3">JCM 31718</strain>
    </source>
</reference>
<accession>A0A4S2GYN5</accession>
<feature type="chain" id="PRO_5020459692" evidence="1">
    <location>
        <begin position="35"/>
        <end position="413"/>
    </location>
</feature>
<organism evidence="2 3">
    <name type="scientific">Marinicauda algicola</name>
    <dbReference type="NCBI Taxonomy" id="2029849"/>
    <lineage>
        <taxon>Bacteria</taxon>
        <taxon>Pseudomonadati</taxon>
        <taxon>Pseudomonadota</taxon>
        <taxon>Alphaproteobacteria</taxon>
        <taxon>Maricaulales</taxon>
        <taxon>Maricaulaceae</taxon>
        <taxon>Marinicauda</taxon>
    </lineage>
</organism>
<evidence type="ECO:0000313" key="2">
    <source>
        <dbReference type="EMBL" id="TGY88214.1"/>
    </source>
</evidence>
<protein>
    <submittedName>
        <fullName evidence="2">TolC family protein</fullName>
    </submittedName>
</protein>
<dbReference type="OrthoDB" id="9791261at2"/>
<evidence type="ECO:0000256" key="1">
    <source>
        <dbReference type="SAM" id="SignalP"/>
    </source>
</evidence>
<evidence type="ECO:0000313" key="3">
    <source>
        <dbReference type="Proteomes" id="UP000308054"/>
    </source>
</evidence>
<name>A0A4S2GYN5_9PROT</name>
<proteinExistence type="predicted"/>
<keyword evidence="1" id="KW-0732">Signal</keyword>
<dbReference type="PANTHER" id="PTHR30203:SF24">
    <property type="entry name" value="BLR4935 PROTEIN"/>
    <property type="match status" value="1"/>
</dbReference>
<dbReference type="AlphaFoldDB" id="A0A4S2GYN5"/>
<dbReference type="InterPro" id="IPR010131">
    <property type="entry name" value="MdtP/NodT-like"/>
</dbReference>
<dbReference type="Gene3D" id="1.20.1600.10">
    <property type="entry name" value="Outer membrane efflux proteins (OEP)"/>
    <property type="match status" value="1"/>
</dbReference>
<feature type="signal peptide" evidence="1">
    <location>
        <begin position="1"/>
        <end position="34"/>
    </location>
</feature>
<dbReference type="PANTHER" id="PTHR30203">
    <property type="entry name" value="OUTER MEMBRANE CATION EFFLUX PROTEIN"/>
    <property type="match status" value="1"/>
</dbReference>
<dbReference type="GO" id="GO:0015562">
    <property type="term" value="F:efflux transmembrane transporter activity"/>
    <property type="evidence" value="ECO:0007669"/>
    <property type="project" value="InterPro"/>
</dbReference>